<gene>
    <name evidence="2" type="ORF">VZT92_022020</name>
</gene>
<accession>A0AAW1EC87</accession>
<evidence type="ECO:0000256" key="1">
    <source>
        <dbReference type="SAM" id="MobiDB-lite"/>
    </source>
</evidence>
<feature type="region of interest" description="Disordered" evidence="1">
    <location>
        <begin position="48"/>
        <end position="80"/>
    </location>
</feature>
<reference evidence="2 3" key="1">
    <citation type="journal article" date="2024" name="Genome Biol. Evol.">
        <title>Chromosome-level genome assembly of the viviparous eelpout Zoarces viviparus.</title>
        <authorList>
            <person name="Fuhrmann N."/>
            <person name="Brasseur M.V."/>
            <person name="Bakowski C.E."/>
            <person name="Podsiadlowski L."/>
            <person name="Prost S."/>
            <person name="Krehenwinkel H."/>
            <person name="Mayer C."/>
        </authorList>
    </citation>
    <scope>NUCLEOTIDE SEQUENCE [LARGE SCALE GENOMIC DNA]</scope>
    <source>
        <strain evidence="2">NO-MEL_2022_Ind0_liver</strain>
    </source>
</reference>
<proteinExistence type="predicted"/>
<organism evidence="2 3">
    <name type="scientific">Zoarces viviparus</name>
    <name type="common">Viviparous eelpout</name>
    <name type="synonym">Blennius viviparus</name>
    <dbReference type="NCBI Taxonomy" id="48416"/>
    <lineage>
        <taxon>Eukaryota</taxon>
        <taxon>Metazoa</taxon>
        <taxon>Chordata</taxon>
        <taxon>Craniata</taxon>
        <taxon>Vertebrata</taxon>
        <taxon>Euteleostomi</taxon>
        <taxon>Actinopterygii</taxon>
        <taxon>Neopterygii</taxon>
        <taxon>Teleostei</taxon>
        <taxon>Neoteleostei</taxon>
        <taxon>Acanthomorphata</taxon>
        <taxon>Eupercaria</taxon>
        <taxon>Perciformes</taxon>
        <taxon>Cottioidei</taxon>
        <taxon>Zoarcales</taxon>
        <taxon>Zoarcidae</taxon>
        <taxon>Zoarcinae</taxon>
        <taxon>Zoarces</taxon>
    </lineage>
</organism>
<dbReference type="AlphaFoldDB" id="A0AAW1EC87"/>
<evidence type="ECO:0000313" key="3">
    <source>
        <dbReference type="Proteomes" id="UP001488805"/>
    </source>
</evidence>
<name>A0AAW1EC87_ZOAVI</name>
<protein>
    <submittedName>
        <fullName evidence="2">Uncharacterized protein</fullName>
    </submittedName>
</protein>
<keyword evidence="3" id="KW-1185">Reference proteome</keyword>
<comment type="caution">
    <text evidence="2">The sequence shown here is derived from an EMBL/GenBank/DDBJ whole genome shotgun (WGS) entry which is preliminary data.</text>
</comment>
<dbReference type="EMBL" id="JBCEZU010000434">
    <property type="protein sequence ID" value="KAK9519279.1"/>
    <property type="molecule type" value="Genomic_DNA"/>
</dbReference>
<dbReference type="Proteomes" id="UP001488805">
    <property type="component" value="Unassembled WGS sequence"/>
</dbReference>
<evidence type="ECO:0000313" key="2">
    <source>
        <dbReference type="EMBL" id="KAK9519279.1"/>
    </source>
</evidence>
<sequence length="80" mass="8965">MMGPPLPKTVRFNSLSSDTKLGRNVARTFLDYYKLNNLIKDNRPIHIQSSEVAGNGNRKGNGVGREAADREREKSQGVRH</sequence>
<feature type="compositionally biased region" description="Basic and acidic residues" evidence="1">
    <location>
        <begin position="66"/>
        <end position="80"/>
    </location>
</feature>